<dbReference type="FunFam" id="1.10.8.270:FF:000031">
    <property type="entry name" value="TBC1 domain family member 5"/>
    <property type="match status" value="1"/>
</dbReference>
<evidence type="ECO:0000313" key="4">
    <source>
        <dbReference type="EMBL" id="KAH6654635.1"/>
    </source>
</evidence>
<dbReference type="Proteomes" id="UP000758603">
    <property type="component" value="Unassembled WGS sequence"/>
</dbReference>
<dbReference type="FunFam" id="1.10.472.80:FF:000038">
    <property type="entry name" value="TBC1 domain family member 5"/>
    <property type="match status" value="1"/>
</dbReference>
<evidence type="ECO:0000313" key="5">
    <source>
        <dbReference type="Proteomes" id="UP000758603"/>
    </source>
</evidence>
<feature type="compositionally biased region" description="Basic and acidic residues" evidence="2">
    <location>
        <begin position="737"/>
        <end position="747"/>
    </location>
</feature>
<feature type="region of interest" description="Disordered" evidence="2">
    <location>
        <begin position="580"/>
        <end position="642"/>
    </location>
</feature>
<reference evidence="4" key="1">
    <citation type="journal article" date="2021" name="Nat. Commun.">
        <title>Genetic determinants of endophytism in the Arabidopsis root mycobiome.</title>
        <authorList>
            <person name="Mesny F."/>
            <person name="Miyauchi S."/>
            <person name="Thiergart T."/>
            <person name="Pickel B."/>
            <person name="Atanasova L."/>
            <person name="Karlsson M."/>
            <person name="Huettel B."/>
            <person name="Barry K.W."/>
            <person name="Haridas S."/>
            <person name="Chen C."/>
            <person name="Bauer D."/>
            <person name="Andreopoulos W."/>
            <person name="Pangilinan J."/>
            <person name="LaButti K."/>
            <person name="Riley R."/>
            <person name="Lipzen A."/>
            <person name="Clum A."/>
            <person name="Drula E."/>
            <person name="Henrissat B."/>
            <person name="Kohler A."/>
            <person name="Grigoriev I.V."/>
            <person name="Martin F.M."/>
            <person name="Hacquard S."/>
        </authorList>
    </citation>
    <scope>NUCLEOTIDE SEQUENCE</scope>
    <source>
        <strain evidence="4">MPI-SDFR-AT-0073</strain>
    </source>
</reference>
<comment type="caution">
    <text evidence="4">The sequence shown here is derived from an EMBL/GenBank/DDBJ whole genome shotgun (WGS) entry which is preliminary data.</text>
</comment>
<sequence length="747" mass="82566">MRSLAESTSDWSRRARWQETIKHSSSLSDLQRAVKFSGPDSPCVSGCRSVCWKVFLLGHGSDTKNWSHALLESRSTYASLRDHFLKYIKHPEHLANVDSDPLADNPDSPWNTLRQDEALRAEILQDVQRLPDEPFYHEPRTQTLILDILFIYCKLNPDVGGYRQGMHELLAPVAYVLEQDAIDPNGTAIGGAADLTMVEMLDANFIEHDAFALFSKLMERAKFFYETSDDSKISQSTIVEKSQHIHEVLLYKVDPDLSSHLKNIEVLPQIFLIRWIRLLFSREFPFDQMLALWDTLFSIDPSLDLVDLICTAMLLRIRWELLEADYSTALQLLLKYPAPQAHHGPHTFIDDAAYLRTHLNTDGGSTLVMKYTGKIPETAENSRPTTPRASGFEARHNARGARSPLSPSRLPTRFLQQQGGVEALFQGAAKGILERSEKLGVNQAVRDALVEIRRNVSEARSTMKANSRDLFSEPGPNTIAMQAVDALDRRNKQLAAILDESLENLRALVSSDMEDKKKHAEALEIAVAKIQFVKVYLEDSTVALPEGERLASEVPAEVSPGRTEPYLPTDAVSAMAIGTPRTEEDPHEQGTGQASASTLVAEAAEAEQANAPDAMDTDPPSTSRTATPTQAASLQRPHAPIPTRSTLAQSSFAWMLEPDQSASSATAQKPSAFESSSSPSSSSSSSKPRPANKHHKKPSANANREKTAFLFGEVPSGADDGKGVLPEDIFGLQPMGKSKERGRLWDD</sequence>
<dbReference type="GeneID" id="70128975"/>
<dbReference type="OrthoDB" id="27140at2759"/>
<dbReference type="SMART" id="SM00164">
    <property type="entry name" value="TBC"/>
    <property type="match status" value="1"/>
</dbReference>
<dbReference type="PANTHER" id="PTHR22957">
    <property type="entry name" value="TBC1 DOMAIN FAMILY MEMBER GTPASE-ACTIVATING PROTEIN"/>
    <property type="match status" value="1"/>
</dbReference>
<feature type="compositionally biased region" description="Polar residues" evidence="2">
    <location>
        <begin position="619"/>
        <end position="633"/>
    </location>
</feature>
<dbReference type="Gene3D" id="1.10.472.80">
    <property type="entry name" value="Ypt/Rab-GAP domain of gyp1p, domain 3"/>
    <property type="match status" value="1"/>
</dbReference>
<dbReference type="AlphaFoldDB" id="A0A9P8ZZ42"/>
<dbReference type="EMBL" id="JAGPXC010000004">
    <property type="protein sequence ID" value="KAH6654635.1"/>
    <property type="molecule type" value="Genomic_DNA"/>
</dbReference>
<feature type="compositionally biased region" description="Polar residues" evidence="2">
    <location>
        <begin position="379"/>
        <end position="388"/>
    </location>
</feature>
<feature type="domain" description="Rab-GAP TBC" evidence="3">
    <location>
        <begin position="42"/>
        <end position="300"/>
    </location>
</feature>
<dbReference type="InterPro" id="IPR000195">
    <property type="entry name" value="Rab-GAP-TBC_dom"/>
</dbReference>
<feature type="region of interest" description="Disordered" evidence="2">
    <location>
        <begin position="659"/>
        <end position="747"/>
    </location>
</feature>
<proteinExistence type="predicted"/>
<feature type="compositionally biased region" description="Polar residues" evidence="2">
    <location>
        <begin position="660"/>
        <end position="669"/>
    </location>
</feature>
<feature type="compositionally biased region" description="Low complexity" evidence="2">
    <location>
        <begin position="675"/>
        <end position="686"/>
    </location>
</feature>
<dbReference type="InterPro" id="IPR035969">
    <property type="entry name" value="Rab-GAP_TBC_sf"/>
</dbReference>
<accession>A0A9P8ZZ42</accession>
<dbReference type="Pfam" id="PF00566">
    <property type="entry name" value="RabGAP-TBC"/>
    <property type="match status" value="1"/>
</dbReference>
<keyword evidence="5" id="KW-1185">Reference proteome</keyword>
<gene>
    <name evidence="4" type="ORF">BKA67DRAFT_535945</name>
</gene>
<feature type="region of interest" description="Disordered" evidence="2">
    <location>
        <begin position="377"/>
        <end position="409"/>
    </location>
</feature>
<evidence type="ECO:0000256" key="2">
    <source>
        <dbReference type="SAM" id="MobiDB-lite"/>
    </source>
</evidence>
<dbReference type="RefSeq" id="XP_045958905.1">
    <property type="nucleotide sequence ID" value="XM_046100083.1"/>
</dbReference>
<dbReference type="GO" id="GO:0005096">
    <property type="term" value="F:GTPase activator activity"/>
    <property type="evidence" value="ECO:0007669"/>
    <property type="project" value="UniProtKB-KW"/>
</dbReference>
<organism evidence="4 5">
    <name type="scientific">Truncatella angustata</name>
    <dbReference type="NCBI Taxonomy" id="152316"/>
    <lineage>
        <taxon>Eukaryota</taxon>
        <taxon>Fungi</taxon>
        <taxon>Dikarya</taxon>
        <taxon>Ascomycota</taxon>
        <taxon>Pezizomycotina</taxon>
        <taxon>Sordariomycetes</taxon>
        <taxon>Xylariomycetidae</taxon>
        <taxon>Amphisphaeriales</taxon>
        <taxon>Sporocadaceae</taxon>
        <taxon>Truncatella</taxon>
    </lineage>
</organism>
<evidence type="ECO:0000256" key="1">
    <source>
        <dbReference type="ARBA" id="ARBA00022468"/>
    </source>
</evidence>
<evidence type="ECO:0000259" key="3">
    <source>
        <dbReference type="PROSITE" id="PS50086"/>
    </source>
</evidence>
<feature type="compositionally biased region" description="Low complexity" evidence="2">
    <location>
        <begin position="601"/>
        <end position="614"/>
    </location>
</feature>
<keyword evidence="1" id="KW-0343">GTPase activation</keyword>
<protein>
    <submittedName>
        <fullName evidence="4">Rab-GTPase-TBC domain-containing protein</fullName>
    </submittedName>
</protein>
<name>A0A9P8ZZ42_9PEZI</name>
<dbReference type="Gene3D" id="1.10.8.270">
    <property type="entry name" value="putative rabgap domain of human tbc1 domain family member 14 like domains"/>
    <property type="match status" value="1"/>
</dbReference>
<dbReference type="SUPFAM" id="SSF47923">
    <property type="entry name" value="Ypt/Rab-GAP domain of gyp1p"/>
    <property type="match status" value="2"/>
</dbReference>
<dbReference type="PROSITE" id="PS50086">
    <property type="entry name" value="TBC_RABGAP"/>
    <property type="match status" value="1"/>
</dbReference>
<dbReference type="PANTHER" id="PTHR22957:SF337">
    <property type="entry name" value="TBC1 DOMAIN FAMILY MEMBER 5"/>
    <property type="match status" value="1"/>
</dbReference>